<evidence type="ECO:0000256" key="1">
    <source>
        <dbReference type="ARBA" id="ARBA00022516"/>
    </source>
</evidence>
<proteinExistence type="inferred from homology"/>
<evidence type="ECO:0000256" key="6">
    <source>
        <dbReference type="ARBA" id="ARBA00023209"/>
    </source>
</evidence>
<comment type="similarity">
    <text evidence="9">Belongs to the GGGP/HepGP synthase family. Group II subfamily.</text>
</comment>
<evidence type="ECO:0000256" key="2">
    <source>
        <dbReference type="ARBA" id="ARBA00022679"/>
    </source>
</evidence>
<feature type="binding site" evidence="9">
    <location>
        <begin position="207"/>
        <end position="208"/>
    </location>
    <ligand>
        <name>sn-glycerol 1-phosphate</name>
        <dbReference type="ChEBI" id="CHEBI:57685"/>
    </ligand>
</feature>
<dbReference type="EMBL" id="JAGEVG010000014">
    <property type="protein sequence ID" value="MBO3099082.1"/>
    <property type="molecule type" value="Genomic_DNA"/>
</dbReference>
<dbReference type="PANTHER" id="PTHR21235:SF22">
    <property type="entry name" value="GERANYLGERANYLGLYCERYL PHOSPHATE SYNTHASE"/>
    <property type="match status" value="1"/>
</dbReference>
<comment type="caution">
    <text evidence="10">The sequence shown here is derived from an EMBL/GenBank/DDBJ whole genome shotgun (WGS) entry which is preliminary data.</text>
</comment>
<dbReference type="InterPro" id="IPR038597">
    <property type="entry name" value="GGGP/HepGP_synthase_sf"/>
</dbReference>
<keyword evidence="6 9" id="KW-0594">Phospholipid biosynthesis</keyword>
<feature type="binding site" evidence="9">
    <location>
        <begin position="229"/>
        <end position="230"/>
    </location>
    <ligand>
        <name>sn-glycerol 1-phosphate</name>
        <dbReference type="ChEBI" id="CHEBI:57685"/>
    </ligand>
</feature>
<comment type="cofactor">
    <cofactor evidence="9">
        <name>Mg(2+)</name>
        <dbReference type="ChEBI" id="CHEBI:18420"/>
    </cofactor>
</comment>
<dbReference type="Gene3D" id="3.20.20.390">
    <property type="entry name" value="FMN-linked oxidoreductases"/>
    <property type="match status" value="1"/>
</dbReference>
<dbReference type="InterPro" id="IPR010946">
    <property type="entry name" value="GGGP_synth"/>
</dbReference>
<dbReference type="PANTHER" id="PTHR21235">
    <property type="entry name" value="IMIDAZOLE GLYCEROL PHOSPHATE SYNTHASE SUBUNIT HISF/H IGP SYNTHASE SUBUNIT HISF/H"/>
    <property type="match status" value="1"/>
</dbReference>
<comment type="function">
    <text evidence="9">Prenyltransferase that catalyzes the transfer of the geranylgeranyl moiety of geranylgeranyl diphosphate (GGPP) to the C3 hydroxyl of sn-glycerol-1-phosphate (G1P).</text>
</comment>
<dbReference type="NCBIfam" id="TIGR01769">
    <property type="entry name" value="GGGP"/>
    <property type="match status" value="1"/>
</dbReference>
<comment type="caution">
    <text evidence="9">Lacks conserved residue(s) required for the propagation of feature annotation.</text>
</comment>
<evidence type="ECO:0000256" key="3">
    <source>
        <dbReference type="ARBA" id="ARBA00022723"/>
    </source>
</evidence>
<dbReference type="HAMAP" id="MF_00112">
    <property type="entry name" value="GGGP_HepGP_synthase"/>
    <property type="match status" value="1"/>
</dbReference>
<comment type="catalytic activity">
    <reaction evidence="8 9">
        <text>sn-glycerol 1-phosphate + (2E,6E,10E)-geranylgeranyl diphosphate = sn-3-O-(geranylgeranyl)glycerol 1-phosphate + diphosphate</text>
        <dbReference type="Rhea" id="RHEA:23404"/>
        <dbReference type="ChEBI" id="CHEBI:33019"/>
        <dbReference type="ChEBI" id="CHEBI:57677"/>
        <dbReference type="ChEBI" id="CHEBI:57685"/>
        <dbReference type="ChEBI" id="CHEBI:58756"/>
        <dbReference type="EC" id="2.5.1.41"/>
    </reaction>
</comment>
<dbReference type="SUPFAM" id="SSF51395">
    <property type="entry name" value="FMN-linked oxidoreductases"/>
    <property type="match status" value="1"/>
</dbReference>
<evidence type="ECO:0000256" key="8">
    <source>
        <dbReference type="ARBA" id="ARBA00047288"/>
    </source>
</evidence>
<accession>A0ABS3SWE9</accession>
<feature type="binding site" evidence="9">
    <location>
        <position position="56"/>
    </location>
    <ligand>
        <name>Mg(2+)</name>
        <dbReference type="ChEBI" id="CHEBI:18420"/>
    </ligand>
</feature>
<evidence type="ECO:0000256" key="9">
    <source>
        <dbReference type="HAMAP-Rule" id="MF_00112"/>
    </source>
</evidence>
<gene>
    <name evidence="10" type="ORF">J4051_12435</name>
</gene>
<dbReference type="NCBIfam" id="TIGR01768">
    <property type="entry name" value="GGGP-family"/>
    <property type="match status" value="1"/>
</dbReference>
<sequence length="256" mass="28337">MAKKKNLYQDVLTAISRKERLLAVLIDPDKMKWEKVPDFMIKLNASLATHIFVGGSTVEENQTDLLIQELKRWTNLPILIFPGDVSQLSSHADGLLFLSLVSGRNPDYLIGKQVEAVPVLRTMQLEIIPTGYLLIENGKETAVQRVTNTQPLNRLNIQAIVDTAKAAELLGMKCIYLEAGSGAIDPVNSEIIHAVKQELQIPLIVGGGIKSKKQLDAAYESGADLVVIGTAFEENELFFEEIKASIEFEHLSNEEK</sequence>
<keyword evidence="2 9" id="KW-0808">Transferase</keyword>
<evidence type="ECO:0000256" key="5">
    <source>
        <dbReference type="ARBA" id="ARBA00023098"/>
    </source>
</evidence>
<keyword evidence="1 9" id="KW-0444">Lipid biosynthesis</keyword>
<dbReference type="InterPro" id="IPR050064">
    <property type="entry name" value="IGPS_HisA/HisF"/>
</dbReference>
<reference evidence="10 11" key="1">
    <citation type="submission" date="2021-03" db="EMBL/GenBank/DDBJ databases">
        <title>Gelidibacter sp. nov., isolated from costal sediment.</title>
        <authorList>
            <person name="Lun K.-Y."/>
        </authorList>
    </citation>
    <scope>NUCLEOTIDE SEQUENCE [LARGE SCALE GENOMIC DNA]</scope>
    <source>
        <strain evidence="10 11">DF109</strain>
    </source>
</reference>
<dbReference type="EC" id="2.5.1.41" evidence="9"/>
<dbReference type="Proteomes" id="UP000681315">
    <property type="component" value="Unassembled WGS sequence"/>
</dbReference>
<dbReference type="Pfam" id="PF01884">
    <property type="entry name" value="PcrB"/>
    <property type="match status" value="1"/>
</dbReference>
<dbReference type="InterPro" id="IPR008205">
    <property type="entry name" value="GGGP_HepGP_synthase"/>
</dbReference>
<keyword evidence="3 9" id="KW-0479">Metal-binding</keyword>
<keyword evidence="7 9" id="KW-1208">Phospholipid metabolism</keyword>
<protein>
    <recommendedName>
        <fullName evidence="9">Geranylgeranylglyceryl phosphate synthase</fullName>
        <shortName evidence="9">GGGP synthase</shortName>
        <shortName evidence="9">GGGPS</shortName>
        <ecNumber evidence="9">2.5.1.41</ecNumber>
    </recommendedName>
    <alternativeName>
        <fullName evidence="9">(S)-3-O-geranylgeranylglyceryl phosphate synthase</fullName>
    </alternativeName>
    <alternativeName>
        <fullName evidence="9">Phosphoglycerol geranylgeranyltransferase</fullName>
    </alternativeName>
</protein>
<organism evidence="10 11">
    <name type="scientific">Gelidibacter pelagius</name>
    <dbReference type="NCBI Taxonomy" id="2819985"/>
    <lineage>
        <taxon>Bacteria</taxon>
        <taxon>Pseudomonadati</taxon>
        <taxon>Bacteroidota</taxon>
        <taxon>Flavobacteriia</taxon>
        <taxon>Flavobacteriales</taxon>
        <taxon>Flavobacteriaceae</taxon>
        <taxon>Gelidibacter</taxon>
    </lineage>
</organism>
<dbReference type="RefSeq" id="WP_208234205.1">
    <property type="nucleotide sequence ID" value="NZ_JAGEVG010000014.1"/>
</dbReference>
<evidence type="ECO:0000313" key="11">
    <source>
        <dbReference type="Proteomes" id="UP000681315"/>
    </source>
</evidence>
<keyword evidence="5 9" id="KW-0443">Lipid metabolism</keyword>
<name>A0ABS3SWE9_9FLAO</name>
<evidence type="ECO:0000256" key="7">
    <source>
        <dbReference type="ARBA" id="ARBA00023264"/>
    </source>
</evidence>
<dbReference type="NCBIfam" id="NF003198">
    <property type="entry name" value="PRK04169.1-2"/>
    <property type="match status" value="1"/>
</dbReference>
<keyword evidence="4 9" id="KW-0460">Magnesium</keyword>
<keyword evidence="11" id="KW-1185">Reference proteome</keyword>
<evidence type="ECO:0000313" key="10">
    <source>
        <dbReference type="EMBL" id="MBO3099082.1"/>
    </source>
</evidence>
<feature type="binding site" evidence="9">
    <location>
        <begin position="176"/>
        <end position="182"/>
    </location>
    <ligand>
        <name>sn-glycerol 1-phosphate</name>
        <dbReference type="ChEBI" id="CHEBI:57685"/>
    </ligand>
</feature>
<feature type="binding site" evidence="9">
    <location>
        <position position="27"/>
    </location>
    <ligand>
        <name>Mg(2+)</name>
        <dbReference type="ChEBI" id="CHEBI:18420"/>
    </ligand>
</feature>
<evidence type="ECO:0000256" key="4">
    <source>
        <dbReference type="ARBA" id="ARBA00022842"/>
    </source>
</evidence>